<evidence type="ECO:0000256" key="1">
    <source>
        <dbReference type="SAM" id="Phobius"/>
    </source>
</evidence>
<dbReference type="Proteomes" id="UP000442619">
    <property type="component" value="Unassembled WGS sequence"/>
</dbReference>
<keyword evidence="4" id="KW-1185">Reference proteome</keyword>
<dbReference type="SUPFAM" id="SSF54001">
    <property type="entry name" value="Cysteine proteinases"/>
    <property type="match status" value="1"/>
</dbReference>
<dbReference type="InterPro" id="IPR002931">
    <property type="entry name" value="Transglutaminase-like"/>
</dbReference>
<dbReference type="Pfam" id="PF01841">
    <property type="entry name" value="Transglut_core"/>
    <property type="match status" value="1"/>
</dbReference>
<evidence type="ECO:0000313" key="3">
    <source>
        <dbReference type="EMBL" id="MST90162.1"/>
    </source>
</evidence>
<accession>A0A844FXR9</accession>
<evidence type="ECO:0000313" key="4">
    <source>
        <dbReference type="Proteomes" id="UP000442619"/>
    </source>
</evidence>
<organism evidence="3 4">
    <name type="scientific">Sharpea porci</name>
    <dbReference type="NCBI Taxonomy" id="2652286"/>
    <lineage>
        <taxon>Bacteria</taxon>
        <taxon>Bacillati</taxon>
        <taxon>Bacillota</taxon>
        <taxon>Erysipelotrichia</taxon>
        <taxon>Erysipelotrichales</taxon>
        <taxon>Coprobacillaceae</taxon>
        <taxon>Sharpea</taxon>
    </lineage>
</organism>
<keyword evidence="1" id="KW-0812">Transmembrane</keyword>
<evidence type="ECO:0000259" key="2">
    <source>
        <dbReference type="Pfam" id="PF01841"/>
    </source>
</evidence>
<dbReference type="Gene3D" id="3.10.620.30">
    <property type="match status" value="1"/>
</dbReference>
<keyword evidence="1" id="KW-1133">Transmembrane helix</keyword>
<dbReference type="InterPro" id="IPR038765">
    <property type="entry name" value="Papain-like_cys_pep_sf"/>
</dbReference>
<gene>
    <name evidence="3" type="ORF">FYJ79_11410</name>
</gene>
<proteinExistence type="predicted"/>
<reference evidence="3 4" key="1">
    <citation type="submission" date="2019-08" db="EMBL/GenBank/DDBJ databases">
        <title>In-depth cultivation of the pig gut microbiome towards novel bacterial diversity and tailored functional studies.</title>
        <authorList>
            <person name="Wylensek D."/>
            <person name="Hitch T.C.A."/>
            <person name="Clavel T."/>
        </authorList>
    </citation>
    <scope>NUCLEOTIDE SEQUENCE [LARGE SCALE GENOMIC DNA]</scope>
    <source>
        <strain evidence="3 4">CA-Schmier-601-WT-3</strain>
    </source>
</reference>
<protein>
    <recommendedName>
        <fullName evidence="2">Transglutaminase-like domain-containing protein</fullName>
    </recommendedName>
</protein>
<keyword evidence="1" id="KW-0472">Membrane</keyword>
<dbReference type="AlphaFoldDB" id="A0A844FXR9"/>
<name>A0A844FXR9_9FIRM</name>
<sequence length="307" mass="35568">MRPEMKKITKIVIAVALFITLGYSGLFLYNRLKVDAGQQVNDVVAYLSKKTGIIADDEHFSDVLTAGRVLRKKMIDRTHHINLVYFSKEKEDSQALAQQIYQEAIKHTGVPNEGDYLHYSLSSVTISSKNTRIINGYHYDLAYDVNYRTTRLQEEVIDRQVKDIVKTVKGTNYQKIKQLNDYLVNHMYYSDQGKGEQYTAYGALINGHGVCQAYTLAYYRLLLEAKIDNRMITGLSVQPSGRDNHTWNIVKLDHRYYDVDVTWNDAQGRKNMYFLKGDLQFRKSHLANKSFHDPNFTQKYPLALYDH</sequence>
<feature type="transmembrane region" description="Helical" evidence="1">
    <location>
        <begin position="12"/>
        <end position="29"/>
    </location>
</feature>
<comment type="caution">
    <text evidence="3">The sequence shown here is derived from an EMBL/GenBank/DDBJ whole genome shotgun (WGS) entry which is preliminary data.</text>
</comment>
<feature type="domain" description="Transglutaminase-like" evidence="2">
    <location>
        <begin position="169"/>
        <end position="260"/>
    </location>
</feature>
<dbReference type="EMBL" id="VUNM01000040">
    <property type="protein sequence ID" value="MST90162.1"/>
    <property type="molecule type" value="Genomic_DNA"/>
</dbReference>